<accession>A0A060M0C1</accession>
<dbReference type="GO" id="GO:0003735">
    <property type="term" value="F:structural constituent of ribosome"/>
    <property type="evidence" value="ECO:0007669"/>
    <property type="project" value="TreeGrafter"/>
</dbReference>
<dbReference type="FunFam" id="2.40.50.140:FF:000051">
    <property type="entry name" value="RNA-binding transcriptional accessory protein"/>
    <property type="match status" value="1"/>
</dbReference>
<dbReference type="Gene3D" id="2.40.50.140">
    <property type="entry name" value="Nucleic acid-binding proteins"/>
    <property type="match status" value="1"/>
</dbReference>
<organism evidence="3 4">
    <name type="scientific">Shouchella lehensis G1</name>
    <dbReference type="NCBI Taxonomy" id="1246626"/>
    <lineage>
        <taxon>Bacteria</taxon>
        <taxon>Bacillati</taxon>
        <taxon>Bacillota</taxon>
        <taxon>Bacilli</taxon>
        <taxon>Bacillales</taxon>
        <taxon>Bacillaceae</taxon>
        <taxon>Shouchella</taxon>
    </lineage>
</organism>
<name>A0A060M0C1_9BACI</name>
<evidence type="ECO:0000313" key="3">
    <source>
        <dbReference type="EMBL" id="AIC95470.1"/>
    </source>
</evidence>
<dbReference type="GO" id="GO:0003729">
    <property type="term" value="F:mRNA binding"/>
    <property type="evidence" value="ECO:0007669"/>
    <property type="project" value="TreeGrafter"/>
</dbReference>
<evidence type="ECO:0000256" key="1">
    <source>
        <dbReference type="SAM" id="MobiDB-lite"/>
    </source>
</evidence>
<reference evidence="3 4" key="1">
    <citation type="journal article" date="2014" name="Gene">
        <title>A comparative genomic analysis of the alkalitolerant soil bacterium Bacillus lehensis G1.</title>
        <authorList>
            <person name="Noor Y.M."/>
            <person name="Samsulrizal N.H."/>
            <person name="Jema'on N.A."/>
            <person name="Low K.O."/>
            <person name="Ramli A.N."/>
            <person name="Alias N.I."/>
            <person name="Damis S.I."/>
            <person name="Fuzi S.F."/>
            <person name="Isa M.N."/>
            <person name="Murad A.M."/>
            <person name="Raih M.F."/>
            <person name="Bakar F.D."/>
            <person name="Najimudin N."/>
            <person name="Mahadi N.M."/>
            <person name="Illias R.M."/>
        </authorList>
    </citation>
    <scope>NUCLEOTIDE SEQUENCE [LARGE SCALE GENOMIC DNA]</scope>
    <source>
        <strain evidence="3 4">G1</strain>
    </source>
</reference>
<dbReference type="SUPFAM" id="SSF50249">
    <property type="entry name" value="Nucleic acid-binding proteins"/>
    <property type="match status" value="1"/>
</dbReference>
<dbReference type="KEGG" id="ble:BleG1_2906"/>
<dbReference type="AlphaFoldDB" id="A0A060M0C1"/>
<evidence type="ECO:0000313" key="4">
    <source>
        <dbReference type="Proteomes" id="UP000027142"/>
    </source>
</evidence>
<dbReference type="OrthoDB" id="9810507at2"/>
<dbReference type="PROSITE" id="PS50126">
    <property type="entry name" value="S1"/>
    <property type="match status" value="1"/>
</dbReference>
<evidence type="ECO:0000259" key="2">
    <source>
        <dbReference type="PROSITE" id="PS50126"/>
    </source>
</evidence>
<sequence length="137" mass="14969">MSNYEEGSIIEGKVTGIKPFGAFVAIDEKKQGLVHISEVAHGYVKDIADVLTVGDEVKVKVMSVDQESGKISLSIRATQEAPARPQAKPRANTGGGARKPQAPQQKQQGFNTLEDKLKEWLKQSNEIQADLNKRAKK</sequence>
<dbReference type="eggNOG" id="COG1098">
    <property type="taxonomic scope" value="Bacteria"/>
</dbReference>
<dbReference type="SMART" id="SM00316">
    <property type="entry name" value="S1"/>
    <property type="match status" value="1"/>
</dbReference>
<dbReference type="NCBIfam" id="NF040579">
    <property type="entry name" value="S1_dom_CvfD"/>
    <property type="match status" value="1"/>
</dbReference>
<dbReference type="PANTHER" id="PTHR10724">
    <property type="entry name" value="30S RIBOSOMAL PROTEIN S1"/>
    <property type="match status" value="1"/>
</dbReference>
<dbReference type="HOGENOM" id="CLU_128762_1_0_9"/>
<protein>
    <submittedName>
        <fullName evidence="3">General stress protein 13</fullName>
    </submittedName>
</protein>
<feature type="region of interest" description="Disordered" evidence="1">
    <location>
        <begin position="72"/>
        <end position="112"/>
    </location>
</feature>
<dbReference type="PATRIC" id="fig|1246626.3.peg.2894"/>
<dbReference type="InterPro" id="IPR003029">
    <property type="entry name" value="S1_domain"/>
</dbReference>
<dbReference type="STRING" id="1246626.BleG1_2906"/>
<dbReference type="CDD" id="cd05692">
    <property type="entry name" value="S1_RPS1_repeat_hs4"/>
    <property type="match status" value="1"/>
</dbReference>
<dbReference type="InterPro" id="IPR012340">
    <property type="entry name" value="NA-bd_OB-fold"/>
</dbReference>
<dbReference type="RefSeq" id="WP_035397581.1">
    <property type="nucleotide sequence ID" value="NZ_CP003923.1"/>
</dbReference>
<dbReference type="GO" id="GO:0006412">
    <property type="term" value="P:translation"/>
    <property type="evidence" value="ECO:0007669"/>
    <property type="project" value="TreeGrafter"/>
</dbReference>
<dbReference type="Proteomes" id="UP000027142">
    <property type="component" value="Chromosome"/>
</dbReference>
<dbReference type="InterPro" id="IPR050437">
    <property type="entry name" value="Ribos_protein_bS1-like"/>
</dbReference>
<dbReference type="GO" id="GO:0005737">
    <property type="term" value="C:cytoplasm"/>
    <property type="evidence" value="ECO:0007669"/>
    <property type="project" value="UniProtKB-ARBA"/>
</dbReference>
<feature type="compositionally biased region" description="Low complexity" evidence="1">
    <location>
        <begin position="98"/>
        <end position="109"/>
    </location>
</feature>
<keyword evidence="4" id="KW-1185">Reference proteome</keyword>
<feature type="domain" description="S1 motif" evidence="2">
    <location>
        <begin position="7"/>
        <end position="76"/>
    </location>
</feature>
<dbReference type="EMBL" id="CP003923">
    <property type="protein sequence ID" value="AIC95470.1"/>
    <property type="molecule type" value="Genomic_DNA"/>
</dbReference>
<gene>
    <name evidence="3" type="ORF">BleG1_2906</name>
</gene>
<proteinExistence type="predicted"/>
<dbReference type="NCBIfam" id="NF005973">
    <property type="entry name" value="PRK08059.1"/>
    <property type="match status" value="1"/>
</dbReference>
<dbReference type="Pfam" id="PF00575">
    <property type="entry name" value="S1"/>
    <property type="match status" value="1"/>
</dbReference>